<comment type="caution">
    <text evidence="2">The sequence shown here is derived from an EMBL/GenBank/DDBJ whole genome shotgun (WGS) entry which is preliminary data.</text>
</comment>
<dbReference type="AlphaFoldDB" id="A0A8J5N475"/>
<proteinExistence type="predicted"/>
<keyword evidence="1" id="KW-0732">Signal</keyword>
<sequence length="173" mass="18176">MKVVVVVLAGVMGLAAVIAVPEVARPLASVGLMGDTEREHRIFAFYTTTSSKALATVTITALSTCVSTVAGTPCTGRKKKAIIDNMQIFVDDSLNTGTLSLSGSQVNDDEDLGIQMERQEREVVNERDGKKLTIWSTNISTLTLTSTSYVAGTTVTISALCAAPGVTQGCFGK</sequence>
<evidence type="ECO:0000313" key="3">
    <source>
        <dbReference type="Proteomes" id="UP000747542"/>
    </source>
</evidence>
<evidence type="ECO:0000313" key="2">
    <source>
        <dbReference type="EMBL" id="KAG7173113.1"/>
    </source>
</evidence>
<dbReference type="EMBL" id="JAHLQT010010178">
    <property type="protein sequence ID" value="KAG7173113.1"/>
    <property type="molecule type" value="Genomic_DNA"/>
</dbReference>
<name>A0A8J5N475_HOMAM</name>
<feature type="chain" id="PRO_5035191970" evidence="1">
    <location>
        <begin position="20"/>
        <end position="173"/>
    </location>
</feature>
<reference evidence="2" key="1">
    <citation type="journal article" date="2021" name="Sci. Adv.">
        <title>The American lobster genome reveals insights on longevity, neural, and immune adaptations.</title>
        <authorList>
            <person name="Polinski J.M."/>
            <person name="Zimin A.V."/>
            <person name="Clark K.F."/>
            <person name="Kohn A.B."/>
            <person name="Sadowski N."/>
            <person name="Timp W."/>
            <person name="Ptitsyn A."/>
            <person name="Khanna P."/>
            <person name="Romanova D.Y."/>
            <person name="Williams P."/>
            <person name="Greenwood S.J."/>
            <person name="Moroz L.L."/>
            <person name="Walt D.R."/>
            <person name="Bodnar A.G."/>
        </authorList>
    </citation>
    <scope>NUCLEOTIDE SEQUENCE</scope>
    <source>
        <strain evidence="2">GMGI-L3</strain>
    </source>
</reference>
<dbReference type="Proteomes" id="UP000747542">
    <property type="component" value="Unassembled WGS sequence"/>
</dbReference>
<dbReference type="OrthoDB" id="6380563at2759"/>
<gene>
    <name evidence="2" type="ORF">Hamer_G008639</name>
</gene>
<accession>A0A8J5N475</accession>
<feature type="signal peptide" evidence="1">
    <location>
        <begin position="1"/>
        <end position="19"/>
    </location>
</feature>
<keyword evidence="3" id="KW-1185">Reference proteome</keyword>
<evidence type="ECO:0000256" key="1">
    <source>
        <dbReference type="SAM" id="SignalP"/>
    </source>
</evidence>
<protein>
    <submittedName>
        <fullName evidence="2">Uncharacterized protein</fullName>
    </submittedName>
</protein>
<organism evidence="2 3">
    <name type="scientific">Homarus americanus</name>
    <name type="common">American lobster</name>
    <dbReference type="NCBI Taxonomy" id="6706"/>
    <lineage>
        <taxon>Eukaryota</taxon>
        <taxon>Metazoa</taxon>
        <taxon>Ecdysozoa</taxon>
        <taxon>Arthropoda</taxon>
        <taxon>Crustacea</taxon>
        <taxon>Multicrustacea</taxon>
        <taxon>Malacostraca</taxon>
        <taxon>Eumalacostraca</taxon>
        <taxon>Eucarida</taxon>
        <taxon>Decapoda</taxon>
        <taxon>Pleocyemata</taxon>
        <taxon>Astacidea</taxon>
        <taxon>Nephropoidea</taxon>
        <taxon>Nephropidae</taxon>
        <taxon>Homarus</taxon>
    </lineage>
</organism>